<protein>
    <submittedName>
        <fullName evidence="6">ABC transporter ATP-binding protein</fullName>
    </submittedName>
</protein>
<dbReference type="InterPro" id="IPR050319">
    <property type="entry name" value="ABC_transp_ATP-bind"/>
</dbReference>
<gene>
    <name evidence="6" type="ORF">ACFQ34_04435</name>
</gene>
<dbReference type="InterPro" id="IPR027417">
    <property type="entry name" value="P-loop_NTPase"/>
</dbReference>
<dbReference type="InterPro" id="IPR013563">
    <property type="entry name" value="Oligopep_ABC_C"/>
</dbReference>
<name>A0ABW3VEG8_9PSEU</name>
<feature type="domain" description="ABC transporter" evidence="5">
    <location>
        <begin position="20"/>
        <end position="264"/>
    </location>
</feature>
<dbReference type="GO" id="GO:0005524">
    <property type="term" value="F:ATP binding"/>
    <property type="evidence" value="ECO:0007669"/>
    <property type="project" value="UniProtKB-KW"/>
</dbReference>
<dbReference type="SUPFAM" id="SSF52540">
    <property type="entry name" value="P-loop containing nucleoside triphosphate hydrolases"/>
    <property type="match status" value="1"/>
</dbReference>
<evidence type="ECO:0000256" key="3">
    <source>
        <dbReference type="ARBA" id="ARBA00022741"/>
    </source>
</evidence>
<dbReference type="InterPro" id="IPR003439">
    <property type="entry name" value="ABC_transporter-like_ATP-bd"/>
</dbReference>
<keyword evidence="3" id="KW-0547">Nucleotide-binding</keyword>
<organism evidence="6 7">
    <name type="scientific">Pseudonocardia benzenivorans</name>
    <dbReference type="NCBI Taxonomy" id="228005"/>
    <lineage>
        <taxon>Bacteria</taxon>
        <taxon>Bacillati</taxon>
        <taxon>Actinomycetota</taxon>
        <taxon>Actinomycetes</taxon>
        <taxon>Pseudonocardiales</taxon>
        <taxon>Pseudonocardiaceae</taxon>
        <taxon>Pseudonocardia</taxon>
    </lineage>
</organism>
<dbReference type="CDD" id="cd03257">
    <property type="entry name" value="ABC_NikE_OppD_transporters"/>
    <property type="match status" value="1"/>
</dbReference>
<dbReference type="PANTHER" id="PTHR43776">
    <property type="entry name" value="TRANSPORT ATP-BINDING PROTEIN"/>
    <property type="match status" value="1"/>
</dbReference>
<dbReference type="PROSITE" id="PS50893">
    <property type="entry name" value="ABC_TRANSPORTER_2"/>
    <property type="match status" value="1"/>
</dbReference>
<evidence type="ECO:0000259" key="5">
    <source>
        <dbReference type="PROSITE" id="PS50893"/>
    </source>
</evidence>
<dbReference type="PANTHER" id="PTHR43776:SF7">
    <property type="entry name" value="D,D-DIPEPTIDE TRANSPORT ATP-BINDING PROTEIN DDPF-RELATED"/>
    <property type="match status" value="1"/>
</dbReference>
<dbReference type="EMBL" id="JBHTMB010000026">
    <property type="protein sequence ID" value="MFD1232523.1"/>
    <property type="molecule type" value="Genomic_DNA"/>
</dbReference>
<evidence type="ECO:0000256" key="1">
    <source>
        <dbReference type="ARBA" id="ARBA00005417"/>
    </source>
</evidence>
<evidence type="ECO:0000256" key="2">
    <source>
        <dbReference type="ARBA" id="ARBA00022448"/>
    </source>
</evidence>
<evidence type="ECO:0000256" key="4">
    <source>
        <dbReference type="ARBA" id="ARBA00022840"/>
    </source>
</evidence>
<accession>A0ABW3VEG8</accession>
<dbReference type="InterPro" id="IPR003593">
    <property type="entry name" value="AAA+_ATPase"/>
</dbReference>
<comment type="similarity">
    <text evidence="1">Belongs to the ABC transporter superfamily.</text>
</comment>
<dbReference type="InterPro" id="IPR017871">
    <property type="entry name" value="ABC_transporter-like_CS"/>
</dbReference>
<comment type="caution">
    <text evidence="6">The sequence shown here is derived from an EMBL/GenBank/DDBJ whole genome shotgun (WGS) entry which is preliminary data.</text>
</comment>
<dbReference type="NCBIfam" id="TIGR01727">
    <property type="entry name" value="oligo_HPY"/>
    <property type="match status" value="1"/>
</dbReference>
<reference evidence="7" key="1">
    <citation type="journal article" date="2019" name="Int. J. Syst. Evol. Microbiol.">
        <title>The Global Catalogue of Microorganisms (GCM) 10K type strain sequencing project: providing services to taxonomists for standard genome sequencing and annotation.</title>
        <authorList>
            <consortium name="The Broad Institute Genomics Platform"/>
            <consortium name="The Broad Institute Genome Sequencing Center for Infectious Disease"/>
            <person name="Wu L."/>
            <person name="Ma J."/>
        </authorList>
    </citation>
    <scope>NUCLEOTIDE SEQUENCE [LARGE SCALE GENOMIC DNA]</scope>
    <source>
        <strain evidence="7">CCUG 49018</strain>
    </source>
</reference>
<dbReference type="SMART" id="SM00382">
    <property type="entry name" value="AAA"/>
    <property type="match status" value="1"/>
</dbReference>
<dbReference type="Pfam" id="PF00005">
    <property type="entry name" value="ABC_tran"/>
    <property type="match status" value="1"/>
</dbReference>
<keyword evidence="4 6" id="KW-0067">ATP-binding</keyword>
<keyword evidence="2" id="KW-0813">Transport</keyword>
<dbReference type="PROSITE" id="PS00211">
    <property type="entry name" value="ABC_TRANSPORTER_1"/>
    <property type="match status" value="1"/>
</dbReference>
<dbReference type="RefSeq" id="WP_339126260.1">
    <property type="nucleotide sequence ID" value="NZ_BAABKS010000085.1"/>
</dbReference>
<dbReference type="Proteomes" id="UP001597182">
    <property type="component" value="Unassembled WGS sequence"/>
</dbReference>
<evidence type="ECO:0000313" key="7">
    <source>
        <dbReference type="Proteomes" id="UP001597182"/>
    </source>
</evidence>
<dbReference type="Pfam" id="PF08352">
    <property type="entry name" value="oligo_HPY"/>
    <property type="match status" value="1"/>
</dbReference>
<dbReference type="Gene3D" id="3.40.50.300">
    <property type="entry name" value="P-loop containing nucleotide triphosphate hydrolases"/>
    <property type="match status" value="1"/>
</dbReference>
<keyword evidence="7" id="KW-1185">Reference proteome</keyword>
<proteinExistence type="inferred from homology"/>
<sequence>MTRSVQQPITKDVTSPQELVVVDDLHVRFPVSQGVVHAVRGVSFTIGRGETVALVGESGSGKSTTGFALIRRYTPAEGTISFEGRDITGVKGRELRRLRSDMQLVFQDPYASLNPRMRVRDLVAEPLLVHGRAKPGPALDAEVGDLLEMCGLPRDAAQRHPNAFSGGERQRIAIARALALRPKLLVADEVVSALDVSIKAQIINLLVELQRTHGLAYLFISHDLAVVRNVAHRVMIMYAGRIVETGPTGSIFTAPRHPYSVALLSAAPVADPVAERARERVVLTGDVPSVLDPPAGCPFHSRCPLVVDRCRVEAPPLADRGDGHLTACWRADEVAALPAAHTLDRAPEGHP</sequence>
<evidence type="ECO:0000313" key="6">
    <source>
        <dbReference type="EMBL" id="MFD1232523.1"/>
    </source>
</evidence>